<accession>A0ACB9YZ94</accession>
<dbReference type="EMBL" id="MU393489">
    <property type="protein sequence ID" value="KAI4864225.1"/>
    <property type="molecule type" value="Genomic_DNA"/>
</dbReference>
<comment type="caution">
    <text evidence="1">The sequence shown here is derived from an EMBL/GenBank/DDBJ whole genome shotgun (WGS) entry which is preliminary data.</text>
</comment>
<reference evidence="1 2" key="1">
    <citation type="journal article" date="2022" name="New Phytol.">
        <title>Ecological generalism drives hyperdiversity of secondary metabolite gene clusters in xylarialean endophytes.</title>
        <authorList>
            <person name="Franco M.E.E."/>
            <person name="Wisecaver J.H."/>
            <person name="Arnold A.E."/>
            <person name="Ju Y.M."/>
            <person name="Slot J.C."/>
            <person name="Ahrendt S."/>
            <person name="Moore L.P."/>
            <person name="Eastman K.E."/>
            <person name="Scott K."/>
            <person name="Konkel Z."/>
            <person name="Mondo S.J."/>
            <person name="Kuo A."/>
            <person name="Hayes R.D."/>
            <person name="Haridas S."/>
            <person name="Andreopoulos B."/>
            <person name="Riley R."/>
            <person name="LaButti K."/>
            <person name="Pangilinan J."/>
            <person name="Lipzen A."/>
            <person name="Amirebrahimi M."/>
            <person name="Yan J."/>
            <person name="Adam C."/>
            <person name="Keymanesh K."/>
            <person name="Ng V."/>
            <person name="Louie K."/>
            <person name="Northen T."/>
            <person name="Drula E."/>
            <person name="Henrissat B."/>
            <person name="Hsieh H.M."/>
            <person name="Youens-Clark K."/>
            <person name="Lutzoni F."/>
            <person name="Miadlikowska J."/>
            <person name="Eastwood D.C."/>
            <person name="Hamelin R.C."/>
            <person name="Grigoriev I.V."/>
            <person name="U'Ren J.M."/>
        </authorList>
    </citation>
    <scope>NUCLEOTIDE SEQUENCE [LARGE SCALE GENOMIC DNA]</scope>
    <source>
        <strain evidence="1 2">CBS 119005</strain>
    </source>
</reference>
<protein>
    <submittedName>
        <fullName evidence="1">Meiotically up-regulated gene family-domain-containing protein</fullName>
    </submittedName>
</protein>
<sequence length="641" mass="67460">MWFSWVSFTSFLLFYLLFECYLETRRELLLFIHPLKMFFKLFLPLCLLHVRRAIAADCNSTQLRPNDSPSGAEIQIAINNDPQTSNACGGLPLNATTANWTHGGMVLTFSKASFSTVPQHCSEALKNIIDECIVSGNYFGGSWSTWNESYSIYNQQYPENPLLPQDQGGLSSTEAASSSTRTASISESLSRSSTASTSVSSSTLSSVQTRTSSFGDASSSQVSSSSESLRGSTISHSSNDGETVVTNIIYGSTITATFDPTRISEYESLSSTITTTTTRDGTPIPFVIFPGGWAWFNINPPAGIIPTPPPGPPAEDGGNNQDPTTEDASASTGESSSTSTSTSSTLSTPTSSLSSLSSTTSSLSSSTSSSACSIGTVDPGFPWQFGDYGVLPTSYLDSDQTTSTGSLVSSSSSNSDTFSATSLSTTSTQLQSTSTSQIMISSRTESEIPSTTLPSSSLVSASESSSVITSSASNSPTMTPSTTTSKNIPSCKTVTSAGAVCTLCEDSVDPACDAIGPPAPTQTSSNNKGSALCKSAISGDDCKRAYRRYDENRVYNAYTSYTFTNYDDPINVLLPADDGCTAIFTCDTSEAYATGMAGWAIIAAFDYMYANDKVKTCGSAYLDNGCHITANGCSGCKDVNT</sequence>
<dbReference type="Proteomes" id="UP001497700">
    <property type="component" value="Unassembled WGS sequence"/>
</dbReference>
<evidence type="ECO:0000313" key="1">
    <source>
        <dbReference type="EMBL" id="KAI4864225.1"/>
    </source>
</evidence>
<evidence type="ECO:0000313" key="2">
    <source>
        <dbReference type="Proteomes" id="UP001497700"/>
    </source>
</evidence>
<name>A0ACB9YZ94_9PEZI</name>
<organism evidence="1 2">
    <name type="scientific">Hypoxylon rubiginosum</name>
    <dbReference type="NCBI Taxonomy" id="110542"/>
    <lineage>
        <taxon>Eukaryota</taxon>
        <taxon>Fungi</taxon>
        <taxon>Dikarya</taxon>
        <taxon>Ascomycota</taxon>
        <taxon>Pezizomycotina</taxon>
        <taxon>Sordariomycetes</taxon>
        <taxon>Xylariomycetidae</taxon>
        <taxon>Xylariales</taxon>
        <taxon>Hypoxylaceae</taxon>
        <taxon>Hypoxylon</taxon>
    </lineage>
</organism>
<proteinExistence type="predicted"/>
<keyword evidence="2" id="KW-1185">Reference proteome</keyword>
<gene>
    <name evidence="1" type="ORF">F4820DRAFT_339169</name>
</gene>